<comment type="cofactor">
    <cofactor evidence="1">
        <name>FAD</name>
        <dbReference type="ChEBI" id="CHEBI:57692"/>
    </cofactor>
</comment>
<dbReference type="PANTHER" id="PTHR43429">
    <property type="entry name" value="PYRIDINE NUCLEOTIDE-DISULFIDE OXIDOREDUCTASE DOMAIN-CONTAINING"/>
    <property type="match status" value="1"/>
</dbReference>
<dbReference type="PRINTS" id="PR00411">
    <property type="entry name" value="PNDRDTASEI"/>
</dbReference>
<dbReference type="PRINTS" id="PR00368">
    <property type="entry name" value="FADPNR"/>
</dbReference>
<evidence type="ECO:0000256" key="3">
    <source>
        <dbReference type="ARBA" id="ARBA00022630"/>
    </source>
</evidence>
<evidence type="ECO:0000256" key="1">
    <source>
        <dbReference type="ARBA" id="ARBA00001974"/>
    </source>
</evidence>
<dbReference type="SUPFAM" id="SSF51905">
    <property type="entry name" value="FAD/NAD(P)-binding domain"/>
    <property type="match status" value="1"/>
</dbReference>
<evidence type="ECO:0000259" key="5">
    <source>
        <dbReference type="Pfam" id="PF07992"/>
    </source>
</evidence>
<accession>A0ABU3E8E2</accession>
<dbReference type="Pfam" id="PF07992">
    <property type="entry name" value="Pyr_redox_2"/>
    <property type="match status" value="1"/>
</dbReference>
<dbReference type="Proteomes" id="UP001261624">
    <property type="component" value="Unassembled WGS sequence"/>
</dbReference>
<dbReference type="InterPro" id="IPR050260">
    <property type="entry name" value="FAD-bd_OxRdtase"/>
</dbReference>
<sequence>MEHIVIIGNGISGITAARHIRKHSQKKITVISDENEYFFSRTALMYVYMGHMKWEHLEPYADWFWEKNRINLKSVRVKEVDFESKELHFSSGDSLRYDKLVLATGSVYNKFGWEGEDLQGVQGLVSKQDLELLEKNSEKCKHAIIIGGGLIAVELAEMLRTRKTEVTILVREKAFWGNVLPDEDAKMISQHIISHGVTIKHENELDKILSDENGKVRGVTTKNGEEIECQLVGLCAGVKPNIDFLKKTNLETDKGILVNNYLETNIPDVYAIGDCAQQREIIGQRKAVEAVWYTGRMMGETLAQTLTGNRLKYNPGNWFNSAKFFDIEYQTYGWVWPQPKGNEQHFHWQHKDNTKAITIAFNTETSQFLGINTFGIRMRHEFFDRWLNEKRSIGYVLANLKEANFDPEFYTRHEKDIFRSFKNELERA</sequence>
<evidence type="ECO:0000256" key="2">
    <source>
        <dbReference type="ARBA" id="ARBA00006442"/>
    </source>
</evidence>
<dbReference type="PANTHER" id="PTHR43429:SF3">
    <property type="entry name" value="NITRITE REDUCTASE [NAD(P)H]"/>
    <property type="match status" value="1"/>
</dbReference>
<dbReference type="Gene3D" id="3.50.50.60">
    <property type="entry name" value="FAD/NAD(P)-binding domain"/>
    <property type="match status" value="2"/>
</dbReference>
<protein>
    <submittedName>
        <fullName evidence="6">NAD(P)/FAD-dependent oxidoreductase</fullName>
    </submittedName>
</protein>
<gene>
    <name evidence="6" type="ORF">RM549_17090</name>
</gene>
<keyword evidence="7" id="KW-1185">Reference proteome</keyword>
<evidence type="ECO:0000313" key="7">
    <source>
        <dbReference type="Proteomes" id="UP001261624"/>
    </source>
</evidence>
<dbReference type="EMBL" id="JAVRHM010000026">
    <property type="protein sequence ID" value="MDT0691512.1"/>
    <property type="molecule type" value="Genomic_DNA"/>
</dbReference>
<keyword evidence="3" id="KW-0285">Flavoprotein</keyword>
<reference evidence="6 7" key="1">
    <citation type="submission" date="2023-09" db="EMBL/GenBank/DDBJ databases">
        <authorList>
            <person name="Rey-Velasco X."/>
        </authorList>
    </citation>
    <scope>NUCLEOTIDE SEQUENCE [LARGE SCALE GENOMIC DNA]</scope>
    <source>
        <strain evidence="6 7">F188</strain>
    </source>
</reference>
<feature type="domain" description="FAD/NAD(P)-binding" evidence="5">
    <location>
        <begin position="3"/>
        <end position="279"/>
    </location>
</feature>
<dbReference type="InterPro" id="IPR023753">
    <property type="entry name" value="FAD/NAD-binding_dom"/>
</dbReference>
<dbReference type="InterPro" id="IPR036188">
    <property type="entry name" value="FAD/NAD-bd_sf"/>
</dbReference>
<dbReference type="RefSeq" id="WP_311687028.1">
    <property type="nucleotide sequence ID" value="NZ_JAVRHM010000026.1"/>
</dbReference>
<comment type="caution">
    <text evidence="6">The sequence shown here is derived from an EMBL/GenBank/DDBJ whole genome shotgun (WGS) entry which is preliminary data.</text>
</comment>
<organism evidence="6 7">
    <name type="scientific">Autumnicola patrickiae</name>
    <dbReference type="NCBI Taxonomy" id="3075591"/>
    <lineage>
        <taxon>Bacteria</taxon>
        <taxon>Pseudomonadati</taxon>
        <taxon>Bacteroidota</taxon>
        <taxon>Flavobacteriia</taxon>
        <taxon>Flavobacteriales</taxon>
        <taxon>Flavobacteriaceae</taxon>
        <taxon>Autumnicola</taxon>
    </lineage>
</organism>
<keyword evidence="4" id="KW-0274">FAD</keyword>
<proteinExistence type="inferred from homology"/>
<evidence type="ECO:0000313" key="6">
    <source>
        <dbReference type="EMBL" id="MDT0691512.1"/>
    </source>
</evidence>
<name>A0ABU3E8E2_9FLAO</name>
<comment type="similarity">
    <text evidence="2">Belongs to the FAD-dependent oxidoreductase family.</text>
</comment>
<evidence type="ECO:0000256" key="4">
    <source>
        <dbReference type="ARBA" id="ARBA00022827"/>
    </source>
</evidence>